<keyword evidence="8" id="KW-0862">Zinc</keyword>
<dbReference type="InterPro" id="IPR006543">
    <property type="entry name" value="Histidinol-phos"/>
</dbReference>
<dbReference type="Gene3D" id="3.30.230.40">
    <property type="entry name" value="Imidazole glycerol phosphate dehydratase, domain 1"/>
    <property type="match status" value="2"/>
</dbReference>
<evidence type="ECO:0000256" key="4">
    <source>
        <dbReference type="ARBA" id="ARBA00022490"/>
    </source>
</evidence>
<dbReference type="InterPro" id="IPR005954">
    <property type="entry name" value="HisB_N"/>
</dbReference>
<comment type="similarity">
    <text evidence="13">Belongs to the imidazoleglycerol-phosphate dehydratase family.</text>
</comment>
<dbReference type="GO" id="GO:0000105">
    <property type="term" value="P:L-histidine biosynthetic process"/>
    <property type="evidence" value="ECO:0007669"/>
    <property type="project" value="UniProtKB-UniRule"/>
</dbReference>
<keyword evidence="5 13" id="KW-0028">Amino-acid biosynthesis</keyword>
<keyword evidence="7" id="KW-0378">Hydrolase</keyword>
<dbReference type="EC" id="4.2.1.19" evidence="13"/>
<keyword evidence="11 13" id="KW-0456">Lyase</keyword>
<dbReference type="CDD" id="cd07503">
    <property type="entry name" value="HAD_HisB-N"/>
    <property type="match status" value="1"/>
</dbReference>
<evidence type="ECO:0000256" key="6">
    <source>
        <dbReference type="ARBA" id="ARBA00022723"/>
    </source>
</evidence>
<keyword evidence="15" id="KW-1185">Reference proteome</keyword>
<dbReference type="InterPro" id="IPR038494">
    <property type="entry name" value="IGPD_sf"/>
</dbReference>
<keyword evidence="12" id="KW-0511">Multifunctional enzyme</keyword>
<dbReference type="SUPFAM" id="SSF54211">
    <property type="entry name" value="Ribosomal protein S5 domain 2-like"/>
    <property type="match status" value="2"/>
</dbReference>
<evidence type="ECO:0000256" key="7">
    <source>
        <dbReference type="ARBA" id="ARBA00022801"/>
    </source>
</evidence>
<keyword evidence="6" id="KW-0479">Metal-binding</keyword>
<accession>A0A455T9W2</accession>
<evidence type="ECO:0000256" key="11">
    <source>
        <dbReference type="ARBA" id="ARBA00023239"/>
    </source>
</evidence>
<reference evidence="14 15" key="1">
    <citation type="journal article" date="2019" name="Proc. Natl. Acad. Sci. U.S.A.">
        <title>Exaggeration and cooption of innate immunity for social defense.</title>
        <authorList>
            <person name="Kutsukake M."/>
            <person name="Moriyama M."/>
            <person name="Shigenobu S."/>
            <person name="Meng X.-Y."/>
            <person name="Nikoh N."/>
            <person name="Noda C."/>
            <person name="Kobayashi S."/>
            <person name="Fukatsu T."/>
        </authorList>
    </citation>
    <scope>NUCLEOTIDE SEQUENCE [LARGE SCALE GENOMIC DNA]</scope>
    <source>
        <strain evidence="14 15">Nmo</strain>
    </source>
</reference>
<proteinExistence type="inferred from homology"/>
<dbReference type="InterPro" id="IPR036412">
    <property type="entry name" value="HAD-like_sf"/>
</dbReference>
<name>A0A455T9W2_9GAMM</name>
<dbReference type="GO" id="GO:0004424">
    <property type="term" value="F:imidazoleglycerol-phosphate dehydratase activity"/>
    <property type="evidence" value="ECO:0007669"/>
    <property type="project" value="UniProtKB-UniRule"/>
</dbReference>
<dbReference type="UniPathway" id="UPA00031">
    <property type="reaction ID" value="UER00011"/>
</dbReference>
<keyword evidence="10 13" id="KW-0368">Histidine biosynthesis</keyword>
<comment type="pathway">
    <text evidence="2 13">Amino-acid biosynthesis; L-histidine biosynthesis; L-histidine from 5-phospho-alpha-D-ribose 1-diphosphate: step 6/9.</text>
</comment>
<comment type="subcellular location">
    <subcellularLocation>
        <location evidence="13">Cytoplasm</location>
    </subcellularLocation>
</comment>
<dbReference type="FunFam" id="3.30.230.40:FF:000001">
    <property type="entry name" value="Imidazoleglycerol-phosphate dehydratase HisB"/>
    <property type="match status" value="1"/>
</dbReference>
<dbReference type="PANTHER" id="PTHR23133">
    <property type="entry name" value="IMIDAZOLEGLYCEROL-PHOSPHATE DEHYDRATASE HIS7"/>
    <property type="match status" value="1"/>
</dbReference>
<evidence type="ECO:0000256" key="13">
    <source>
        <dbReference type="HAMAP-Rule" id="MF_00076"/>
    </source>
</evidence>
<dbReference type="NCBIfam" id="TIGR01261">
    <property type="entry name" value="hisB_Nterm"/>
    <property type="match status" value="1"/>
</dbReference>
<dbReference type="OrthoDB" id="9790411at2"/>
<dbReference type="HAMAP" id="MF_00076">
    <property type="entry name" value="HisB"/>
    <property type="match status" value="1"/>
</dbReference>
<dbReference type="PANTHER" id="PTHR23133:SF2">
    <property type="entry name" value="IMIDAZOLEGLYCEROL-PHOSPHATE DEHYDRATASE"/>
    <property type="match status" value="1"/>
</dbReference>
<evidence type="ECO:0000256" key="9">
    <source>
        <dbReference type="ARBA" id="ARBA00022842"/>
    </source>
</evidence>
<dbReference type="FunFam" id="3.30.230.40:FF:000003">
    <property type="entry name" value="Imidazoleglycerol-phosphate dehydratase HisB"/>
    <property type="match status" value="1"/>
</dbReference>
<dbReference type="PROSITE" id="PS00955">
    <property type="entry name" value="IGP_DEHYDRATASE_2"/>
    <property type="match status" value="1"/>
</dbReference>
<dbReference type="InterPro" id="IPR023214">
    <property type="entry name" value="HAD_sf"/>
</dbReference>
<evidence type="ECO:0000256" key="5">
    <source>
        <dbReference type="ARBA" id="ARBA00022605"/>
    </source>
</evidence>
<dbReference type="GO" id="GO:0005737">
    <property type="term" value="C:cytoplasm"/>
    <property type="evidence" value="ECO:0007669"/>
    <property type="project" value="UniProtKB-SubCell"/>
</dbReference>
<dbReference type="InterPro" id="IPR013954">
    <property type="entry name" value="PNK3P"/>
</dbReference>
<dbReference type="Gene3D" id="3.40.50.1000">
    <property type="entry name" value="HAD superfamily/HAD-like"/>
    <property type="match status" value="1"/>
</dbReference>
<dbReference type="GO" id="GO:0004401">
    <property type="term" value="F:histidinol-phosphatase activity"/>
    <property type="evidence" value="ECO:0007669"/>
    <property type="project" value="InterPro"/>
</dbReference>
<comment type="cofactor">
    <cofactor evidence="1">
        <name>Mg(2+)</name>
        <dbReference type="ChEBI" id="CHEBI:18420"/>
    </cofactor>
</comment>
<organism evidence="14 15">
    <name type="scientific">Buchnera aphidicola</name>
    <name type="common">Nipponaphis monzeni</name>
    <dbReference type="NCBI Taxonomy" id="2495405"/>
    <lineage>
        <taxon>Bacteria</taxon>
        <taxon>Pseudomonadati</taxon>
        <taxon>Pseudomonadota</taxon>
        <taxon>Gammaproteobacteria</taxon>
        <taxon>Enterobacterales</taxon>
        <taxon>Erwiniaceae</taxon>
        <taxon>Buchnera</taxon>
    </lineage>
</organism>
<dbReference type="InterPro" id="IPR020565">
    <property type="entry name" value="ImidazoleglycerP_deHydtase_CS"/>
</dbReference>
<evidence type="ECO:0000256" key="1">
    <source>
        <dbReference type="ARBA" id="ARBA00001946"/>
    </source>
</evidence>
<dbReference type="NCBIfam" id="TIGR01656">
    <property type="entry name" value="Histidinol-ppas"/>
    <property type="match status" value="1"/>
</dbReference>
<dbReference type="SUPFAM" id="SSF56784">
    <property type="entry name" value="HAD-like"/>
    <property type="match status" value="1"/>
</dbReference>
<protein>
    <recommendedName>
        <fullName evidence="3 13">Imidazoleglycerol-phosphate dehydratase</fullName>
        <shortName evidence="13">IGPD</shortName>
        <ecNumber evidence="13">4.2.1.19</ecNumber>
    </recommendedName>
</protein>
<dbReference type="RefSeq" id="WP_158344595.1">
    <property type="nucleotide sequence ID" value="NZ_AP019379.1"/>
</dbReference>
<dbReference type="NCBIfam" id="TIGR01662">
    <property type="entry name" value="HAD-SF-IIIA"/>
    <property type="match status" value="1"/>
</dbReference>
<comment type="catalytic activity">
    <reaction evidence="13">
        <text>D-erythro-1-(imidazol-4-yl)glycerol 3-phosphate = 3-(imidazol-4-yl)-2-oxopropyl phosphate + H2O</text>
        <dbReference type="Rhea" id="RHEA:11040"/>
        <dbReference type="ChEBI" id="CHEBI:15377"/>
        <dbReference type="ChEBI" id="CHEBI:57766"/>
        <dbReference type="ChEBI" id="CHEBI:58278"/>
        <dbReference type="EC" id="4.2.1.19"/>
    </reaction>
</comment>
<dbReference type="InterPro" id="IPR020568">
    <property type="entry name" value="Ribosomal_Su5_D2-typ_SF"/>
</dbReference>
<dbReference type="NCBIfam" id="NF002111">
    <property type="entry name" value="PRK00951.2-1"/>
    <property type="match status" value="1"/>
</dbReference>
<gene>
    <name evidence="13 14" type="primary">hisB</name>
    <name evidence="14" type="ORF">BUCNMO_081</name>
</gene>
<evidence type="ECO:0000256" key="12">
    <source>
        <dbReference type="ARBA" id="ARBA00023268"/>
    </source>
</evidence>
<keyword evidence="9" id="KW-0460">Magnesium</keyword>
<dbReference type="NCBIfam" id="NF003937">
    <property type="entry name" value="PRK05446.1"/>
    <property type="match status" value="1"/>
</dbReference>
<evidence type="ECO:0000256" key="2">
    <source>
        <dbReference type="ARBA" id="ARBA00005047"/>
    </source>
</evidence>
<dbReference type="InterPro" id="IPR006549">
    <property type="entry name" value="HAD-SF_hydro_IIIA"/>
</dbReference>
<evidence type="ECO:0000256" key="8">
    <source>
        <dbReference type="ARBA" id="ARBA00022833"/>
    </source>
</evidence>
<dbReference type="NCBIfam" id="NF002114">
    <property type="entry name" value="PRK00951.2-4"/>
    <property type="match status" value="1"/>
</dbReference>
<dbReference type="EMBL" id="AP019379">
    <property type="protein sequence ID" value="BBI01100.1"/>
    <property type="molecule type" value="Genomic_DNA"/>
</dbReference>
<dbReference type="AlphaFoldDB" id="A0A455T9W2"/>
<evidence type="ECO:0000256" key="3">
    <source>
        <dbReference type="ARBA" id="ARBA00016664"/>
    </source>
</evidence>
<dbReference type="GO" id="GO:0046872">
    <property type="term" value="F:metal ion binding"/>
    <property type="evidence" value="ECO:0007669"/>
    <property type="project" value="UniProtKB-KW"/>
</dbReference>
<dbReference type="Pfam" id="PF08645">
    <property type="entry name" value="PNK3P"/>
    <property type="match status" value="1"/>
</dbReference>
<keyword evidence="4 13" id="KW-0963">Cytoplasm</keyword>
<dbReference type="Proteomes" id="UP000317544">
    <property type="component" value="Chromosome"/>
</dbReference>
<dbReference type="InterPro" id="IPR000807">
    <property type="entry name" value="ImidazoleglycerolP_deHydtase"/>
</dbReference>
<evidence type="ECO:0000256" key="10">
    <source>
        <dbReference type="ARBA" id="ARBA00023102"/>
    </source>
</evidence>
<evidence type="ECO:0000313" key="15">
    <source>
        <dbReference type="Proteomes" id="UP000317544"/>
    </source>
</evidence>
<dbReference type="Pfam" id="PF00475">
    <property type="entry name" value="IGPD"/>
    <property type="match status" value="1"/>
</dbReference>
<sequence length="355" mass="40912">MFEKILFIDRDGTLISEPKKSFQVDNFKKLIFEPNVITTLSILKKNHYKFVMITNQDGLGSKQFPLHKFNLVHNFMLDVFLSQGIKFKDILICPHTLQNNCICRKPQITMLKSWLKEGLLDKNNSYVIGDRQTDMELAKNMNITGIQYGKNISWNDIQKKLIKKNRTSSIFRQTKETKVHVELNLDNYKNSFIDTKIKFLDHMLEQIAIHSNIYLKIYSEGDWKTDDHHTVEDIGIVLGKALKQAIGNKLGINRFGFFTLPMDESIASCILDISGRPHVSFYATFKYQKIGDLSTEMIEHFFQSLSYSMNITIHLNAIGKNDHHIAESLFKAFGRSLKQAIIIKGNKLPTSKGML</sequence>
<evidence type="ECO:0000313" key="14">
    <source>
        <dbReference type="EMBL" id="BBI01100.1"/>
    </source>
</evidence>
<dbReference type="CDD" id="cd07914">
    <property type="entry name" value="IGPD"/>
    <property type="match status" value="1"/>
</dbReference>